<feature type="domain" description="HTH araC/xylS-type" evidence="4">
    <location>
        <begin position="199"/>
        <end position="297"/>
    </location>
</feature>
<dbReference type="InterPro" id="IPR011051">
    <property type="entry name" value="RmlC_Cupin_sf"/>
</dbReference>
<dbReference type="PANTHER" id="PTHR43280:SF2">
    <property type="entry name" value="HTH-TYPE TRANSCRIPTIONAL REGULATOR EXSA"/>
    <property type="match status" value="1"/>
</dbReference>
<organism evidence="5 6">
    <name type="scientific">Clostridium butyricum</name>
    <dbReference type="NCBI Taxonomy" id="1492"/>
    <lineage>
        <taxon>Bacteria</taxon>
        <taxon>Bacillati</taxon>
        <taxon>Bacillota</taxon>
        <taxon>Clostridia</taxon>
        <taxon>Eubacteriales</taxon>
        <taxon>Clostridiaceae</taxon>
        <taxon>Clostridium</taxon>
    </lineage>
</organism>
<dbReference type="EMBL" id="LRDH01000132">
    <property type="protein sequence ID" value="PPV12845.1"/>
    <property type="molecule type" value="Genomic_DNA"/>
</dbReference>
<dbReference type="InterPro" id="IPR018060">
    <property type="entry name" value="HTH_AraC"/>
</dbReference>
<dbReference type="PROSITE" id="PS00041">
    <property type="entry name" value="HTH_ARAC_FAMILY_1"/>
    <property type="match status" value="1"/>
</dbReference>
<dbReference type="SMART" id="SM00342">
    <property type="entry name" value="HTH_ARAC"/>
    <property type="match status" value="1"/>
</dbReference>
<accession>A0A2S7F753</accession>
<evidence type="ECO:0000313" key="6">
    <source>
        <dbReference type="Proteomes" id="UP000238081"/>
    </source>
</evidence>
<keyword evidence="1" id="KW-0805">Transcription regulation</keyword>
<proteinExistence type="predicted"/>
<reference evidence="5 6" key="1">
    <citation type="submission" date="2016-01" db="EMBL/GenBank/DDBJ databases">
        <title>Characterization of the Clostridium difficile lineages that are prevalent in Hong Kong and China.</title>
        <authorList>
            <person name="Kwok J.S.-L."/>
            <person name="Lam W.-Y."/>
            <person name="Ip M."/>
            <person name="Chan T.-F."/>
            <person name="Hawkey P.M."/>
            <person name="Tsui S.K.-W."/>
        </authorList>
    </citation>
    <scope>NUCLEOTIDE SEQUENCE [LARGE SCALE GENOMIC DNA]</scope>
    <source>
        <strain evidence="5 6">300064</strain>
    </source>
</reference>
<name>A0A2S7F753_CLOBU</name>
<dbReference type="InterPro" id="IPR018062">
    <property type="entry name" value="HTH_AraC-typ_CS"/>
</dbReference>
<gene>
    <name evidence="5" type="ORF">AWN73_17825</name>
</gene>
<dbReference type="SUPFAM" id="SSF51182">
    <property type="entry name" value="RmlC-like cupins"/>
    <property type="match status" value="1"/>
</dbReference>
<dbReference type="InterPro" id="IPR009057">
    <property type="entry name" value="Homeodomain-like_sf"/>
</dbReference>
<evidence type="ECO:0000313" key="5">
    <source>
        <dbReference type="EMBL" id="PPV12845.1"/>
    </source>
</evidence>
<evidence type="ECO:0000259" key="4">
    <source>
        <dbReference type="PROSITE" id="PS01124"/>
    </source>
</evidence>
<dbReference type="GO" id="GO:0043565">
    <property type="term" value="F:sequence-specific DNA binding"/>
    <property type="evidence" value="ECO:0007669"/>
    <property type="project" value="InterPro"/>
</dbReference>
<dbReference type="Gene3D" id="1.10.10.60">
    <property type="entry name" value="Homeodomain-like"/>
    <property type="match status" value="2"/>
</dbReference>
<keyword evidence="3" id="KW-0804">Transcription</keyword>
<sequence>MKKVNCIEFRNGSRQELLPNIEPDFPYIASYAEIDKYIGRFVPWHWHKEIEMFYIESGVLEYYTPQGKIVFPKGSGGIVNSNVLHMTRPQSGIENNIQFLHIFDTNFLSGQEGSRIEKKYITPFITATDVEILPLFPDVQEHVSILNKLYDSFKYSTDEYGYELKLRSVICDIWCQTLKLTDKLLNKRGDNCDINDKLKIMMIYIHEQYSQKISIAQIANAAFISERECFRIFNKYLNITPVQYLKNFRIEKACFMLINTKESIINISYACGFGSSSYFGKVFNEHVGCKPLEYRKIWQDNYIIKQK</sequence>
<evidence type="ECO:0000256" key="3">
    <source>
        <dbReference type="ARBA" id="ARBA00023163"/>
    </source>
</evidence>
<dbReference type="Proteomes" id="UP000238081">
    <property type="component" value="Unassembled WGS sequence"/>
</dbReference>
<dbReference type="RefSeq" id="WP_043664254.1">
    <property type="nucleotide sequence ID" value="NZ_CP191155.1"/>
</dbReference>
<dbReference type="CDD" id="cd02208">
    <property type="entry name" value="cupin_RmlC-like"/>
    <property type="match status" value="1"/>
</dbReference>
<dbReference type="Pfam" id="PF12833">
    <property type="entry name" value="HTH_18"/>
    <property type="match status" value="1"/>
</dbReference>
<dbReference type="PANTHER" id="PTHR43280">
    <property type="entry name" value="ARAC-FAMILY TRANSCRIPTIONAL REGULATOR"/>
    <property type="match status" value="1"/>
</dbReference>
<evidence type="ECO:0000256" key="2">
    <source>
        <dbReference type="ARBA" id="ARBA00023125"/>
    </source>
</evidence>
<dbReference type="PROSITE" id="PS01124">
    <property type="entry name" value="HTH_ARAC_FAMILY_2"/>
    <property type="match status" value="1"/>
</dbReference>
<dbReference type="InterPro" id="IPR014710">
    <property type="entry name" value="RmlC-like_jellyroll"/>
</dbReference>
<dbReference type="AlphaFoldDB" id="A0A2S7F753"/>
<keyword evidence="2" id="KW-0238">DNA-binding</keyword>
<dbReference type="GO" id="GO:0003700">
    <property type="term" value="F:DNA-binding transcription factor activity"/>
    <property type="evidence" value="ECO:0007669"/>
    <property type="project" value="InterPro"/>
</dbReference>
<dbReference type="SUPFAM" id="SSF46689">
    <property type="entry name" value="Homeodomain-like"/>
    <property type="match status" value="2"/>
</dbReference>
<evidence type="ECO:0000256" key="1">
    <source>
        <dbReference type="ARBA" id="ARBA00023015"/>
    </source>
</evidence>
<dbReference type="Gene3D" id="2.60.120.10">
    <property type="entry name" value="Jelly Rolls"/>
    <property type="match status" value="1"/>
</dbReference>
<comment type="caution">
    <text evidence="5">The sequence shown here is derived from an EMBL/GenBank/DDBJ whole genome shotgun (WGS) entry which is preliminary data.</text>
</comment>
<protein>
    <submittedName>
        <fullName evidence="5">AraC family transcriptional regulator</fullName>
    </submittedName>
</protein>